<organism evidence="3 4">
    <name type="scientific">Sphingomonas endophytica</name>
    <dbReference type="NCBI Taxonomy" id="869719"/>
    <lineage>
        <taxon>Bacteria</taxon>
        <taxon>Pseudomonadati</taxon>
        <taxon>Pseudomonadota</taxon>
        <taxon>Alphaproteobacteria</taxon>
        <taxon>Sphingomonadales</taxon>
        <taxon>Sphingomonadaceae</taxon>
        <taxon>Sphingomonas</taxon>
    </lineage>
</organism>
<dbReference type="SMART" id="SM00260">
    <property type="entry name" value="CheW"/>
    <property type="match status" value="1"/>
</dbReference>
<evidence type="ECO:0000313" key="2">
    <source>
        <dbReference type="EMBL" id="MBB5725740.1"/>
    </source>
</evidence>
<proteinExistence type="predicted"/>
<dbReference type="InterPro" id="IPR039315">
    <property type="entry name" value="CheW"/>
</dbReference>
<dbReference type="Gene3D" id="2.40.50.180">
    <property type="entry name" value="CheA-289, Domain 4"/>
    <property type="match status" value="1"/>
</dbReference>
<dbReference type="SUPFAM" id="SSF50341">
    <property type="entry name" value="CheW-like"/>
    <property type="match status" value="1"/>
</dbReference>
<dbReference type="AlphaFoldDB" id="A0A7X0JFT2"/>
<evidence type="ECO:0000313" key="4">
    <source>
        <dbReference type="Proteomes" id="UP000522313"/>
    </source>
</evidence>
<dbReference type="Proteomes" id="UP000522313">
    <property type="component" value="Unassembled WGS sequence"/>
</dbReference>
<reference evidence="3 4" key="3">
    <citation type="submission" date="2020-08" db="EMBL/GenBank/DDBJ databases">
        <authorList>
            <person name="Partida-Martinez L."/>
            <person name="Huntemann M."/>
            <person name="Clum A."/>
            <person name="Wang J."/>
            <person name="Palaniappan K."/>
            <person name="Ritter S."/>
            <person name="Chen I.-M."/>
            <person name="Stamatis D."/>
            <person name="Reddy T."/>
            <person name="O'Malley R."/>
            <person name="Daum C."/>
            <person name="Shapiro N."/>
            <person name="Ivanova N."/>
            <person name="Kyrpides N."/>
            <person name="Woyke T."/>
        </authorList>
    </citation>
    <scope>NUCLEOTIDE SEQUENCE [LARGE SCALE GENOMIC DNA]</scope>
    <source>
        <strain evidence="3 4">AS3.13</strain>
    </source>
</reference>
<evidence type="ECO:0000259" key="1">
    <source>
        <dbReference type="PROSITE" id="PS50851"/>
    </source>
</evidence>
<reference evidence="3 4" key="2">
    <citation type="submission" date="2020-08" db="EMBL/GenBank/DDBJ databases">
        <title>The Agave Microbiome: Exploring the role of microbial communities in plant adaptations to desert environments.</title>
        <authorList>
            <person name="Partida-Martinez L.P."/>
        </authorList>
    </citation>
    <scope>NUCLEOTIDE SEQUENCE [LARGE SCALE GENOMIC DNA]</scope>
    <source>
        <strain evidence="3 4">AS3.13</strain>
    </source>
</reference>
<feature type="domain" description="CheW-like" evidence="1">
    <location>
        <begin position="7"/>
        <end position="152"/>
    </location>
</feature>
<dbReference type="PANTHER" id="PTHR22617:SF23">
    <property type="entry name" value="CHEMOTAXIS PROTEIN CHEW"/>
    <property type="match status" value="1"/>
</dbReference>
<name>A0A7X0JFT2_9SPHN</name>
<dbReference type="Proteomes" id="UP000560131">
    <property type="component" value="Unassembled WGS sequence"/>
</dbReference>
<dbReference type="EMBL" id="JACIJN010000004">
    <property type="protein sequence ID" value="MBB5725740.1"/>
    <property type="molecule type" value="Genomic_DNA"/>
</dbReference>
<keyword evidence="5" id="KW-1185">Reference proteome</keyword>
<protein>
    <submittedName>
        <fullName evidence="3">Purine-binding chemotaxis protein CheW</fullName>
    </submittedName>
</protein>
<dbReference type="GO" id="GO:0005829">
    <property type="term" value="C:cytosol"/>
    <property type="evidence" value="ECO:0007669"/>
    <property type="project" value="TreeGrafter"/>
</dbReference>
<dbReference type="PANTHER" id="PTHR22617">
    <property type="entry name" value="CHEMOTAXIS SENSOR HISTIDINE KINASE-RELATED"/>
    <property type="match status" value="1"/>
</dbReference>
<evidence type="ECO:0000313" key="3">
    <source>
        <dbReference type="EMBL" id="MBB6506490.1"/>
    </source>
</evidence>
<dbReference type="RefSeq" id="WP_184035659.1">
    <property type="nucleotide sequence ID" value="NZ_BAABAR010000004.1"/>
</dbReference>
<dbReference type="PROSITE" id="PS50851">
    <property type="entry name" value="CHEW"/>
    <property type="match status" value="1"/>
</dbReference>
<dbReference type="EMBL" id="JACHBT010000024">
    <property type="protein sequence ID" value="MBB6506490.1"/>
    <property type="molecule type" value="Genomic_DNA"/>
</dbReference>
<accession>A0A7X0JFT2</accession>
<reference evidence="2 5" key="1">
    <citation type="submission" date="2020-08" db="EMBL/GenBank/DDBJ databases">
        <title>Genomic Encyclopedia of Type Strains, Phase IV (KMG-IV): sequencing the most valuable type-strain genomes for metagenomic binning, comparative biology and taxonomic classification.</title>
        <authorList>
            <person name="Goeker M."/>
        </authorList>
    </citation>
    <scope>NUCLEOTIDE SEQUENCE [LARGE SCALE GENOMIC DNA]</scope>
    <source>
        <strain evidence="2 5">DSM 101535</strain>
    </source>
</reference>
<gene>
    <name evidence="3" type="ORF">F4693_003493</name>
    <name evidence="2" type="ORF">FHS97_001666</name>
</gene>
<dbReference type="Gene3D" id="2.30.30.40">
    <property type="entry name" value="SH3 Domains"/>
    <property type="match status" value="1"/>
</dbReference>
<dbReference type="GO" id="GO:0006935">
    <property type="term" value="P:chemotaxis"/>
    <property type="evidence" value="ECO:0007669"/>
    <property type="project" value="InterPro"/>
</dbReference>
<dbReference type="Pfam" id="PF01584">
    <property type="entry name" value="CheW"/>
    <property type="match status" value="1"/>
</dbReference>
<dbReference type="GO" id="GO:0007165">
    <property type="term" value="P:signal transduction"/>
    <property type="evidence" value="ECO:0007669"/>
    <property type="project" value="InterPro"/>
</dbReference>
<dbReference type="InterPro" id="IPR002545">
    <property type="entry name" value="CheW-lke_dom"/>
</dbReference>
<comment type="caution">
    <text evidence="3">The sequence shown here is derived from an EMBL/GenBank/DDBJ whole genome shotgun (WGS) entry which is preliminary data.</text>
</comment>
<sequence length="166" mass="17748">MSIIGQELQVVVFGLGEERFALPVTDVREILDHRPAFRMPDAPAWLLGLTDVRGTSVPMIDLRVRLGLGAAETTLATRVLVVETPVADAAPLVLGLVVDRVLDVSRFGADAVEPSPDLGGRWRSGHVEAILRREDGFVALLDLTRIFANDDADLFGGDVAPGTLAA</sequence>
<evidence type="ECO:0000313" key="5">
    <source>
        <dbReference type="Proteomes" id="UP000560131"/>
    </source>
</evidence>
<dbReference type="InterPro" id="IPR036061">
    <property type="entry name" value="CheW-like_dom_sf"/>
</dbReference>